<dbReference type="Proteomes" id="UP000092462">
    <property type="component" value="Unassembled WGS sequence"/>
</dbReference>
<evidence type="ECO:0000256" key="4">
    <source>
        <dbReference type="ARBA" id="ARBA00022692"/>
    </source>
</evidence>
<keyword evidence="8" id="KW-0325">Glycoprotein</keyword>
<accession>A0A3F2ZEC8</accession>
<reference evidence="10" key="1">
    <citation type="submission" date="2022-08" db="UniProtKB">
        <authorList>
            <consortium name="EnsemblMetazoa"/>
        </authorList>
    </citation>
    <scope>IDENTIFICATION</scope>
    <source>
        <strain evidence="10">Israel</strain>
    </source>
</reference>
<dbReference type="Gene3D" id="3.40.190.10">
    <property type="entry name" value="Periplasmic binding protein-like II"/>
    <property type="match status" value="1"/>
</dbReference>
<keyword evidence="6" id="KW-0472">Membrane</keyword>
<evidence type="ECO:0000256" key="7">
    <source>
        <dbReference type="ARBA" id="ARBA00023170"/>
    </source>
</evidence>
<organism evidence="10 11">
    <name type="scientific">Phlebotomus papatasi</name>
    <name type="common">Sandfly</name>
    <dbReference type="NCBI Taxonomy" id="29031"/>
    <lineage>
        <taxon>Eukaryota</taxon>
        <taxon>Metazoa</taxon>
        <taxon>Ecdysozoa</taxon>
        <taxon>Arthropoda</taxon>
        <taxon>Hexapoda</taxon>
        <taxon>Insecta</taxon>
        <taxon>Pterygota</taxon>
        <taxon>Neoptera</taxon>
        <taxon>Endopterygota</taxon>
        <taxon>Diptera</taxon>
        <taxon>Nematocera</taxon>
        <taxon>Psychodoidea</taxon>
        <taxon>Psychodidae</taxon>
        <taxon>Phlebotomus</taxon>
        <taxon>Phlebotomus</taxon>
    </lineage>
</organism>
<evidence type="ECO:0000259" key="9">
    <source>
        <dbReference type="Pfam" id="PF00060"/>
    </source>
</evidence>
<evidence type="ECO:0000256" key="8">
    <source>
        <dbReference type="ARBA" id="ARBA00023180"/>
    </source>
</evidence>
<dbReference type="VEuPathDB" id="VectorBase:PPAPM1_008090"/>
<dbReference type="PANTHER" id="PTHR42643">
    <property type="entry name" value="IONOTROPIC RECEPTOR 20A-RELATED"/>
    <property type="match status" value="1"/>
</dbReference>
<dbReference type="SUPFAM" id="SSF53850">
    <property type="entry name" value="Periplasmic binding protein-like II"/>
    <property type="match status" value="1"/>
</dbReference>
<name>A0A3F2ZEC8_PHLPP</name>
<keyword evidence="5" id="KW-1133">Transmembrane helix</keyword>
<dbReference type="InterPro" id="IPR052192">
    <property type="entry name" value="Insect_Ionotropic_Sensory_Rcpt"/>
</dbReference>
<dbReference type="EnsemblMetazoa" id="PPAI013184-RA">
    <property type="protein sequence ID" value="PPAI013184-PA"/>
    <property type="gene ID" value="PPAI013184"/>
</dbReference>
<dbReference type="GO" id="GO:0050906">
    <property type="term" value="P:detection of stimulus involved in sensory perception"/>
    <property type="evidence" value="ECO:0007669"/>
    <property type="project" value="UniProtKB-ARBA"/>
</dbReference>
<dbReference type="PANTHER" id="PTHR42643:SF40">
    <property type="entry name" value="IONOTROPIC RECEPTOR 41A-RELATED"/>
    <property type="match status" value="1"/>
</dbReference>
<keyword evidence="7" id="KW-0675">Receptor</keyword>
<dbReference type="GO" id="GO:0015276">
    <property type="term" value="F:ligand-gated monoatomic ion channel activity"/>
    <property type="evidence" value="ECO:0007669"/>
    <property type="project" value="InterPro"/>
</dbReference>
<dbReference type="EMBL" id="AJVK01021584">
    <property type="status" value="NOT_ANNOTATED_CDS"/>
    <property type="molecule type" value="Genomic_DNA"/>
</dbReference>
<feature type="domain" description="Ionotropic glutamate receptor C-terminal" evidence="9">
    <location>
        <begin position="344"/>
        <end position="448"/>
    </location>
</feature>
<evidence type="ECO:0000313" key="11">
    <source>
        <dbReference type="Proteomes" id="UP000092462"/>
    </source>
</evidence>
<evidence type="ECO:0000256" key="3">
    <source>
        <dbReference type="ARBA" id="ARBA00022475"/>
    </source>
</evidence>
<protein>
    <recommendedName>
        <fullName evidence="9">Ionotropic glutamate receptor C-terminal domain-containing protein</fullName>
    </recommendedName>
</protein>
<dbReference type="Gene3D" id="1.10.287.70">
    <property type="match status" value="1"/>
</dbReference>
<dbReference type="VEuPathDB" id="VectorBase:PPAI013184"/>
<comment type="similarity">
    <text evidence="2">Belongs to the glutamate-gated ion channel (TC 1.A.10.1) family.</text>
</comment>
<comment type="subcellular location">
    <subcellularLocation>
        <location evidence="1">Cell membrane</location>
        <topology evidence="1">Multi-pass membrane protein</topology>
    </subcellularLocation>
</comment>
<evidence type="ECO:0000256" key="1">
    <source>
        <dbReference type="ARBA" id="ARBA00004651"/>
    </source>
</evidence>
<evidence type="ECO:0000256" key="2">
    <source>
        <dbReference type="ARBA" id="ARBA00008685"/>
    </source>
</evidence>
<dbReference type="AlphaFoldDB" id="A0A3F2ZEC8"/>
<keyword evidence="11" id="KW-1185">Reference proteome</keyword>
<dbReference type="InterPro" id="IPR001320">
    <property type="entry name" value="Iontro_rcpt_C"/>
</dbReference>
<evidence type="ECO:0000256" key="6">
    <source>
        <dbReference type="ARBA" id="ARBA00023136"/>
    </source>
</evidence>
<proteinExistence type="inferred from homology"/>
<sequence length="635" mass="72338">MDILAGGVIVNISIISLFNQIVPRYFLELNSLAIILDGEPSSDVYQEYADELEMFFKSQTSPPISWISVHSSMDSESLEEKILSITELGCQGFIVATPRVVDFIALKYQVTQKSLQRHRDKYFIFLIDDQSGNTTEEILQHKALEIYPTHLIVRKSSKGEYDLLTQKFISNFENDKEILVDVLQKDGTFLFEKSPDFFPDKLRDLQGKDLRMATLTYLPYMTIDIVEPGEGNADELDQDHQKSVFIDGSEALMMFEFSRLRNFTMKIKRFEPDFWGTLYENGSSDGLLGSVYKKEVDFVVGCVSMWYYNEMDFSFTIAKSAVRLLVPAAQVLPASLTPTLPFTWGVWIGILLVILVDVIVYYFMEYHIQKTLSRSKKSIGSAALTIGAIYLQQSAPGTHQRSSMRILLAVLFLSSVIVGNSYSGGLASVLTVPKYEDSIDTNHEFAESGIKWGAPSDAWLYSLMGTDQPDFKTMVKNFEVKSYDEFRRVSLTRTFALGIERLNSGEYAFEPYIQEDALDNFDMTKEDVFFEWTSPNAVRGWPLMDYFNKHVLEVLQHGLWDFWERRIVEKYFNVKVQIGLHLLSTGYKASPGITKLQVAHISGPIILWAIGLTLATMAFIFELMIALLKQKGLRQ</sequence>
<dbReference type="Pfam" id="PF00060">
    <property type="entry name" value="Lig_chan"/>
    <property type="match status" value="1"/>
</dbReference>
<dbReference type="GO" id="GO:0005886">
    <property type="term" value="C:plasma membrane"/>
    <property type="evidence" value="ECO:0007669"/>
    <property type="project" value="UniProtKB-SubCell"/>
</dbReference>
<keyword evidence="3" id="KW-1003">Cell membrane</keyword>
<keyword evidence="4" id="KW-0812">Transmembrane</keyword>
<evidence type="ECO:0000313" key="10">
    <source>
        <dbReference type="EnsemblMetazoa" id="PPAI013184-PA"/>
    </source>
</evidence>
<evidence type="ECO:0000256" key="5">
    <source>
        <dbReference type="ARBA" id="ARBA00022989"/>
    </source>
</evidence>